<evidence type="ECO:0000256" key="2">
    <source>
        <dbReference type="SAM" id="Phobius"/>
    </source>
</evidence>
<evidence type="ECO:0000256" key="1">
    <source>
        <dbReference type="SAM" id="MobiDB-lite"/>
    </source>
</evidence>
<dbReference type="RefSeq" id="YP_009151912.1">
    <property type="nucleotide sequence ID" value="NC_027377.1"/>
</dbReference>
<dbReference type="KEGG" id="vg:24724433"/>
<protein>
    <submittedName>
        <fullName evidence="3">Terminase small subunit</fullName>
    </submittedName>
</protein>
<feature type="transmembrane region" description="Helical" evidence="2">
    <location>
        <begin position="28"/>
        <end position="47"/>
    </location>
</feature>
<gene>
    <name evidence="3" type="ORF">Ln8_0013</name>
</gene>
<dbReference type="EMBL" id="KM262191">
    <property type="protein sequence ID" value="AIM50910.1"/>
    <property type="molecule type" value="Genomic_DNA"/>
</dbReference>
<dbReference type="Proteomes" id="UP000202102">
    <property type="component" value="Genome"/>
</dbReference>
<feature type="region of interest" description="Disordered" evidence="1">
    <location>
        <begin position="1"/>
        <end position="20"/>
    </location>
</feature>
<reference evidence="3 4" key="1">
    <citation type="journal article" date="2015" name="Int. J. Food Microbiol.">
        <title>Phages of dairy Leuconostoc mesenteroides: Genomics and factors influencing their adsorption.</title>
        <authorList>
            <person name="Pujato S.A."/>
            <person name="Mercanti D.J."/>
            <person name="Guglielmotti D.M."/>
            <person name="Rousseau G.M."/>
            <person name="Moineau S."/>
            <person name="Reinheimer J.A."/>
            <person name="Quiberoni A.D."/>
        </authorList>
    </citation>
    <scope>NUCLEOTIDE SEQUENCE [LARGE SCALE GENOMIC DNA]</scope>
</reference>
<keyword evidence="2" id="KW-1133">Transmembrane helix</keyword>
<proteinExistence type="predicted"/>
<organism evidence="3 4">
    <name type="scientific">Leuconostoc phage Ln-8</name>
    <dbReference type="NCBI Taxonomy" id="1536604"/>
    <lineage>
        <taxon>Viruses</taxon>
        <taxon>Duplodnaviria</taxon>
        <taxon>Heunggongvirae</taxon>
        <taxon>Uroviricota</taxon>
        <taxon>Caudoviricetes</taxon>
        <taxon>Mccleskeyvirinae</taxon>
        <taxon>Unaquatrovirus</taxon>
        <taxon>Leuconostoc virus Ln8</taxon>
    </lineage>
</organism>
<name>A0A0D3MKE5_9CAUD</name>
<sequence length="52" mass="5941">MVSGSNSTRRTTRGHYPVNKDTSMNSCVLRGFFFCVIISILMTRRVIDEMVL</sequence>
<evidence type="ECO:0000313" key="4">
    <source>
        <dbReference type="Proteomes" id="UP000202102"/>
    </source>
</evidence>
<accession>A0A0D3MKE5</accession>
<evidence type="ECO:0000313" key="3">
    <source>
        <dbReference type="EMBL" id="AIM50910.1"/>
    </source>
</evidence>
<keyword evidence="2" id="KW-0472">Membrane</keyword>
<dbReference type="OrthoDB" id="27034at10239"/>
<keyword evidence="2" id="KW-0812">Transmembrane</keyword>
<dbReference type="GeneID" id="24724433"/>